<name>A0A523WBB1_UNCAE</name>
<organism evidence="1 2">
    <name type="scientific">Aerophobetes bacterium</name>
    <dbReference type="NCBI Taxonomy" id="2030807"/>
    <lineage>
        <taxon>Bacteria</taxon>
        <taxon>Candidatus Aerophobota</taxon>
    </lineage>
</organism>
<comment type="caution">
    <text evidence="1">The sequence shown here is derived from an EMBL/GenBank/DDBJ whole genome shotgun (WGS) entry which is preliminary data.</text>
</comment>
<evidence type="ECO:0008006" key="3">
    <source>
        <dbReference type="Google" id="ProtNLM"/>
    </source>
</evidence>
<dbReference type="SUPFAM" id="SSF51726">
    <property type="entry name" value="UROD/MetE-like"/>
    <property type="match status" value="1"/>
</dbReference>
<dbReference type="Gene3D" id="3.20.20.210">
    <property type="match status" value="1"/>
</dbReference>
<gene>
    <name evidence="1" type="ORF">E3J48_01345</name>
</gene>
<sequence length="166" mass="19308">MTHKERTLTSIDHEEPDRVPVCAWYTPEAEKKMLEYFGMDTSQTETYKSAGGSLPIKMGHDFLVTWIGPCTSYYAEDSPEYIDEWGIGWRWFKNPTGGSYTEMIHHPLAKDDDFSRLHIPDFSDDKRYEDSREMISDYGDEYAIMGGVACTLFELAWYLRGLEKFL</sequence>
<evidence type="ECO:0000313" key="1">
    <source>
        <dbReference type="EMBL" id="TET64261.1"/>
    </source>
</evidence>
<accession>A0A523WBB1</accession>
<protein>
    <recommendedName>
        <fullName evidence="3">Uroporphyrinogen decarboxylase (URO-D) domain-containing protein</fullName>
    </recommendedName>
</protein>
<feature type="non-terminal residue" evidence="1">
    <location>
        <position position="166"/>
    </location>
</feature>
<dbReference type="AlphaFoldDB" id="A0A523WBB1"/>
<dbReference type="InterPro" id="IPR038071">
    <property type="entry name" value="UROD/MetE-like_sf"/>
</dbReference>
<proteinExistence type="predicted"/>
<evidence type="ECO:0000313" key="2">
    <source>
        <dbReference type="Proteomes" id="UP000319130"/>
    </source>
</evidence>
<reference evidence="1 2" key="1">
    <citation type="submission" date="2019-03" db="EMBL/GenBank/DDBJ databases">
        <title>Metabolic potential of uncultured bacteria and archaea associated with petroleum seepage in deep-sea sediments.</title>
        <authorList>
            <person name="Dong X."/>
            <person name="Hubert C."/>
        </authorList>
    </citation>
    <scope>NUCLEOTIDE SEQUENCE [LARGE SCALE GENOMIC DNA]</scope>
    <source>
        <strain evidence="1">E29_bin52</strain>
    </source>
</reference>
<dbReference type="Proteomes" id="UP000319130">
    <property type="component" value="Unassembled WGS sequence"/>
</dbReference>
<dbReference type="EMBL" id="SOIZ01000061">
    <property type="protein sequence ID" value="TET64261.1"/>
    <property type="molecule type" value="Genomic_DNA"/>
</dbReference>